<dbReference type="SUPFAM" id="SSF48452">
    <property type="entry name" value="TPR-like"/>
    <property type="match status" value="1"/>
</dbReference>
<dbReference type="EMBL" id="CABQ01000232">
    <property type="protein sequence ID" value="CBI08521.1"/>
    <property type="molecule type" value="Genomic_DNA"/>
</dbReference>
<dbReference type="InterPro" id="IPR013784">
    <property type="entry name" value="Carb-bd-like_fold"/>
</dbReference>
<dbReference type="InterPro" id="IPR011990">
    <property type="entry name" value="TPR-like_helical_dom_sf"/>
</dbReference>
<accession>E6QMQ0</accession>
<dbReference type="AlphaFoldDB" id="E6QMQ0"/>
<dbReference type="Gene3D" id="1.25.40.10">
    <property type="entry name" value="Tetratricopeptide repeat domain"/>
    <property type="match status" value="1"/>
</dbReference>
<evidence type="ECO:0000313" key="1">
    <source>
        <dbReference type="EMBL" id="CBI08521.1"/>
    </source>
</evidence>
<proteinExistence type="predicted"/>
<gene>
    <name evidence="1" type="ORF">CARN6_1995</name>
</gene>
<comment type="caution">
    <text evidence="1">The sequence shown here is derived from an EMBL/GenBank/DDBJ whole genome shotgun (WGS) entry which is preliminary data.</text>
</comment>
<sequence length="408" mass="43021">MKLRMFLSLCATALIAVGLMPTRLMAQEPTAKIHGHVTDPTGVPRGSGTAVLSTDGGKTIKYSLPVNAAGDYSGSGIAPGTYQILLALPDTPPGKYVDELANVKIEAGQDTAADFDMSRKEYIDKMSPEMKKQVEAFKAKNAEVMKSNQMIKLLNVDLAQARADIHDGDLAHAAAVQALGATAAKADILAKENEIKTAKYGEAETLMKKDAALKPDAAILWIELGNAQNGLSLYDDAITSFKKAMDLDAASKKPNPDLQGAAQSGIGTADIHLKKTAEAAAAFDAAAKVVPAQAPTYLGNQAKLLYTMNSSGTMSDPDAQVAAADKAIAATPAANTPAYALLYYLKAQALTQKATFDAKTQKIVLPPGTVDAYQKYLSIDPDGVFAKDAEDVLTSAGQKIQTRYKAKK</sequence>
<dbReference type="GO" id="GO:0030246">
    <property type="term" value="F:carbohydrate binding"/>
    <property type="evidence" value="ECO:0007669"/>
    <property type="project" value="InterPro"/>
</dbReference>
<organism evidence="1">
    <name type="scientific">mine drainage metagenome</name>
    <dbReference type="NCBI Taxonomy" id="410659"/>
    <lineage>
        <taxon>unclassified sequences</taxon>
        <taxon>metagenomes</taxon>
        <taxon>ecological metagenomes</taxon>
    </lineage>
</organism>
<dbReference type="SMART" id="SM00028">
    <property type="entry name" value="TPR"/>
    <property type="match status" value="2"/>
</dbReference>
<dbReference type="Gene3D" id="2.60.40.1120">
    <property type="entry name" value="Carboxypeptidase-like, regulatory domain"/>
    <property type="match status" value="1"/>
</dbReference>
<dbReference type="InterPro" id="IPR019734">
    <property type="entry name" value="TPR_rpt"/>
</dbReference>
<dbReference type="PROSITE" id="PS50005">
    <property type="entry name" value="TPR"/>
    <property type="match status" value="1"/>
</dbReference>
<name>E6QMQ0_9ZZZZ</name>
<dbReference type="SUPFAM" id="SSF49452">
    <property type="entry name" value="Starch-binding domain-like"/>
    <property type="match status" value="1"/>
</dbReference>
<reference evidence="1" key="1">
    <citation type="submission" date="2009-10" db="EMBL/GenBank/DDBJ databases">
        <title>Diversity of trophic interactions inside an arsenic-rich microbial ecosystem.</title>
        <authorList>
            <person name="Bertin P.N."/>
            <person name="Heinrich-Salmeron A."/>
            <person name="Pelletier E."/>
            <person name="Goulhen-Chollet F."/>
            <person name="Arsene-Ploetze F."/>
            <person name="Gallien S."/>
            <person name="Calteau A."/>
            <person name="Vallenet D."/>
            <person name="Casiot C."/>
            <person name="Chane-Woon-Ming B."/>
            <person name="Giloteaux L."/>
            <person name="Barakat M."/>
            <person name="Bonnefoy V."/>
            <person name="Bruneel O."/>
            <person name="Chandler M."/>
            <person name="Cleiss J."/>
            <person name="Duran R."/>
            <person name="Elbaz-Poulichet F."/>
            <person name="Fonknechten N."/>
            <person name="Lauga B."/>
            <person name="Mornico D."/>
            <person name="Ortet P."/>
            <person name="Schaeffer C."/>
            <person name="Siguier P."/>
            <person name="Alexander Thil Smith A."/>
            <person name="Van Dorsselaer A."/>
            <person name="Weissenbach J."/>
            <person name="Medigue C."/>
            <person name="Le Paslier D."/>
        </authorList>
    </citation>
    <scope>NUCLEOTIDE SEQUENCE</scope>
</reference>
<protein>
    <submittedName>
        <fullName evidence="1">Uncharacterized protein</fullName>
    </submittedName>
</protein>